<evidence type="ECO:0000256" key="2">
    <source>
        <dbReference type="SAM" id="MobiDB-lite"/>
    </source>
</evidence>
<proteinExistence type="predicted"/>
<keyword evidence="1" id="KW-0229">DNA integration</keyword>
<dbReference type="InterPro" id="IPR009057">
    <property type="entry name" value="Homeodomain-like_sf"/>
</dbReference>
<dbReference type="Pfam" id="PF00665">
    <property type="entry name" value="rve"/>
    <property type="match status" value="1"/>
</dbReference>
<name>A0A8S5VEK5_9CAUD</name>
<feature type="domain" description="Integrase catalytic" evidence="3">
    <location>
        <begin position="130"/>
        <end position="315"/>
    </location>
</feature>
<dbReference type="GO" id="GO:0015074">
    <property type="term" value="P:DNA integration"/>
    <property type="evidence" value="ECO:0007669"/>
    <property type="project" value="UniProtKB-KW"/>
</dbReference>
<dbReference type="InterPro" id="IPR036397">
    <property type="entry name" value="RNaseH_sf"/>
</dbReference>
<dbReference type="SUPFAM" id="SSF53098">
    <property type="entry name" value="Ribonuclease H-like"/>
    <property type="match status" value="1"/>
</dbReference>
<protein>
    <submittedName>
        <fullName evidence="4">Mos transposase</fullName>
    </submittedName>
</protein>
<evidence type="ECO:0000259" key="3">
    <source>
        <dbReference type="PROSITE" id="PS50994"/>
    </source>
</evidence>
<dbReference type="EMBL" id="BK016250">
    <property type="protein sequence ID" value="DAG05110.1"/>
    <property type="molecule type" value="Genomic_DNA"/>
</dbReference>
<accession>A0A8S5VEK5</accession>
<dbReference type="PANTHER" id="PTHR35004">
    <property type="entry name" value="TRANSPOSASE RV3428C-RELATED"/>
    <property type="match status" value="1"/>
</dbReference>
<dbReference type="InterPro" id="IPR001584">
    <property type="entry name" value="Integrase_cat-core"/>
</dbReference>
<dbReference type="InterPro" id="IPR012337">
    <property type="entry name" value="RNaseH-like_sf"/>
</dbReference>
<reference evidence="4" key="1">
    <citation type="journal article" date="2021" name="Proc. Natl. Acad. Sci. U.S.A.">
        <title>A Catalog of Tens of Thousands of Viruses from Human Metagenomes Reveals Hidden Associations with Chronic Diseases.</title>
        <authorList>
            <person name="Tisza M.J."/>
            <person name="Buck C.B."/>
        </authorList>
    </citation>
    <scope>NUCLEOTIDE SEQUENCE</scope>
    <source>
        <strain evidence="4">CtE3x18</strain>
    </source>
</reference>
<evidence type="ECO:0000313" key="4">
    <source>
        <dbReference type="EMBL" id="DAG05110.1"/>
    </source>
</evidence>
<organism evidence="4">
    <name type="scientific">Myoviridae sp. ctE3x18</name>
    <dbReference type="NCBI Taxonomy" id="2825059"/>
    <lineage>
        <taxon>Viruses</taxon>
        <taxon>Duplodnaviria</taxon>
        <taxon>Heunggongvirae</taxon>
        <taxon>Uroviricota</taxon>
        <taxon>Caudoviricetes</taxon>
    </lineage>
</organism>
<evidence type="ECO:0000256" key="1">
    <source>
        <dbReference type="ARBA" id="ARBA00022908"/>
    </source>
</evidence>
<dbReference type="GO" id="GO:0003676">
    <property type="term" value="F:nucleic acid binding"/>
    <property type="evidence" value="ECO:0007669"/>
    <property type="project" value="InterPro"/>
</dbReference>
<dbReference type="PROSITE" id="PS50994">
    <property type="entry name" value="INTEGRASE"/>
    <property type="match status" value="1"/>
</dbReference>
<sequence length="337" mass="39673">MKGIKYTAKEKENALKKWIVDGEDVFKVAKKTKCTIQSLYRWRRAYDGTTDSLKNKSSRPHTPHPNAHTPEETAQIAEVFKSHPDISYAEALGILRTDYGYARTYGGFYRFLMKHKIRPVREINPYIAKPYDTPEMFGVKMQMDVKYVPLECNVGEYKHDRYYQYTMIDEATRERFIYPYKEKSGYSTVDFIKRAIIYFGYLPAVIQTDNGTEFTNPKGTGEGKVHAVDQLLNRLRIKHKLIRVYTPRHNGKVERSHRTDQENFYNHLTFSTFEELREKMHAWLVRYNHCPHSSLRDKYGRRSWITPLQKRAELMDVLKSATPDAGYRVKFLKKKAA</sequence>
<dbReference type="SUPFAM" id="SSF46689">
    <property type="entry name" value="Homeodomain-like"/>
    <property type="match status" value="1"/>
</dbReference>
<dbReference type="Gene3D" id="3.30.420.10">
    <property type="entry name" value="Ribonuclease H-like superfamily/Ribonuclease H"/>
    <property type="match status" value="1"/>
</dbReference>
<dbReference type="PANTHER" id="PTHR35004:SF7">
    <property type="entry name" value="INTEGRASE PROTEIN"/>
    <property type="match status" value="1"/>
</dbReference>
<feature type="region of interest" description="Disordered" evidence="2">
    <location>
        <begin position="51"/>
        <end position="70"/>
    </location>
</feature>